<evidence type="ECO:0000259" key="1">
    <source>
        <dbReference type="SMART" id="SM00382"/>
    </source>
</evidence>
<dbReference type="SUPFAM" id="SSF52540">
    <property type="entry name" value="P-loop containing nucleoside triphosphate hydrolases"/>
    <property type="match status" value="1"/>
</dbReference>
<dbReference type="GeneID" id="87478876"/>
<organism evidence="2 3">
    <name type="scientific">Pseudomonas qingdaonensis</name>
    <dbReference type="NCBI Taxonomy" id="2056231"/>
    <lineage>
        <taxon>Bacteria</taxon>
        <taxon>Pseudomonadati</taxon>
        <taxon>Pseudomonadota</taxon>
        <taxon>Gammaproteobacteria</taxon>
        <taxon>Pseudomonadales</taxon>
        <taxon>Pseudomonadaceae</taxon>
        <taxon>Pseudomonas</taxon>
    </lineage>
</organism>
<dbReference type="Pfam" id="PF13175">
    <property type="entry name" value="AAA_15"/>
    <property type="match status" value="2"/>
</dbReference>
<dbReference type="PANTHER" id="PTHR43581">
    <property type="entry name" value="ATP/GTP PHOSPHATASE"/>
    <property type="match status" value="1"/>
</dbReference>
<dbReference type="InterPro" id="IPR003593">
    <property type="entry name" value="AAA+_ATPase"/>
</dbReference>
<dbReference type="InterPro" id="IPR027417">
    <property type="entry name" value="P-loop_NTPase"/>
</dbReference>
<evidence type="ECO:0000313" key="2">
    <source>
        <dbReference type="EMBL" id="QVL19273.1"/>
    </source>
</evidence>
<name>A0ABX8DSI9_9PSED</name>
<sequence length="561" mass="63524">MQKNVTSINKLEIEKFRALSNISLDFGQRITVICGKNGTAKSSILGIIAQIFSFSTDYVKKTKLPHTTLTGSPYKSFPGEHFRLSKTYDVTGSMKTTIHLYDGYTNQQATMQLRIYDYKDRPDPRPVVRHNKTIHGANTSRNPTHPVIYLSLKRLTPITQRDGYEPYDLQYLNDNIDDFISLNQELLNKKGISRATATTGNIKSAAAFGENYDQDAVSAGEDNAGQLLLALLSFKKLKDEYADYKGGILLIDEADAGLFPAAQLALIKILTREAKNLNLQVIMTTHSPLIIEEIYRLSNLDRKSYKTIYLSDTHGPIERRENISWAEIYSDILTKTIEVDDDKYLPKINVYYEDREAVDFFDAIVTKRSLRKIMSPLKEVNLGCKSYLSLIDHKIPEFFTKSIIVLDADAHGADVNPTVALLPGALPPDQLLFEFLYNLPDNDPYWKNKIKFTKPVFRKAATALTRRLKLTAPVINLLDEITKDNLIKNQPPIREAFKNFYKDVEIQKAIQGKAEYNPFRAWARANKQDCGKFLDGLTSKIKAVMIKGHGVDSAMLAYLDE</sequence>
<feature type="domain" description="AAA+ ATPase" evidence="1">
    <location>
        <begin position="27"/>
        <end position="314"/>
    </location>
</feature>
<dbReference type="Gene3D" id="3.40.50.300">
    <property type="entry name" value="P-loop containing nucleotide triphosphate hydrolases"/>
    <property type="match status" value="1"/>
</dbReference>
<dbReference type="RefSeq" id="WP_213606746.1">
    <property type="nucleotide sequence ID" value="NZ_CP074676.1"/>
</dbReference>
<dbReference type="InterPro" id="IPR051396">
    <property type="entry name" value="Bact_Antivir_Def_Nuclease"/>
</dbReference>
<reference evidence="2 3" key="1">
    <citation type="journal article" date="2016" name="J. Hazard. Mater.">
        <title>A newly isolated Pseudomonas putida S-1 strain for batch-mode-propanethiol degradation and continuous treatment of propanethiol-containing waste gas.</title>
        <authorList>
            <person name="Chen D.Z."/>
            <person name="Sun Y.M."/>
            <person name="Han L.M."/>
            <person name="Chen J."/>
            <person name="Ye J.X."/>
            <person name="Chen J.M."/>
        </authorList>
    </citation>
    <scope>NUCLEOTIDE SEQUENCE [LARGE SCALE GENOMIC DNA]</scope>
    <source>
        <strain evidence="2 3">S-1</strain>
    </source>
</reference>
<dbReference type="EMBL" id="CP074676">
    <property type="protein sequence ID" value="QVL19273.1"/>
    <property type="molecule type" value="Genomic_DNA"/>
</dbReference>
<dbReference type="PANTHER" id="PTHR43581:SF4">
    <property type="entry name" value="ATP_GTP PHOSPHATASE"/>
    <property type="match status" value="1"/>
</dbReference>
<protein>
    <submittedName>
        <fullName evidence="2">AAA family ATPase</fullName>
    </submittedName>
</protein>
<proteinExistence type="predicted"/>
<dbReference type="SMART" id="SM00382">
    <property type="entry name" value="AAA"/>
    <property type="match status" value="1"/>
</dbReference>
<evidence type="ECO:0000313" key="3">
    <source>
        <dbReference type="Proteomes" id="UP000678154"/>
    </source>
</evidence>
<accession>A0ABX8DSI9</accession>
<keyword evidence="3" id="KW-1185">Reference proteome</keyword>
<dbReference type="CDD" id="cd00267">
    <property type="entry name" value="ABC_ATPase"/>
    <property type="match status" value="1"/>
</dbReference>
<dbReference type="InterPro" id="IPR041685">
    <property type="entry name" value="AAA_GajA/Old/RecF-like"/>
</dbReference>
<dbReference type="Proteomes" id="UP000678154">
    <property type="component" value="Chromosome"/>
</dbReference>
<gene>
    <name evidence="2" type="ORF">KH389_01430</name>
</gene>